<evidence type="ECO:0000256" key="3">
    <source>
        <dbReference type="PROSITE-ProRule" id="PRU00339"/>
    </source>
</evidence>
<protein>
    <submittedName>
        <fullName evidence="5">Tetratricopeptide repeat protein</fullName>
    </submittedName>
</protein>
<dbReference type="SMART" id="SM00028">
    <property type="entry name" value="TPR"/>
    <property type="match status" value="13"/>
</dbReference>
<feature type="repeat" description="TPR" evidence="3">
    <location>
        <begin position="301"/>
        <end position="334"/>
    </location>
</feature>
<dbReference type="InterPro" id="IPR011990">
    <property type="entry name" value="TPR-like_helical_dom_sf"/>
</dbReference>
<feature type="repeat" description="TPR" evidence="3">
    <location>
        <begin position="668"/>
        <end position="701"/>
    </location>
</feature>
<keyword evidence="4" id="KW-1133">Transmembrane helix</keyword>
<keyword evidence="2 3" id="KW-0802">TPR repeat</keyword>
<accession>A0A833H0K3</accession>
<dbReference type="AlphaFoldDB" id="A0A833H0K3"/>
<evidence type="ECO:0000256" key="4">
    <source>
        <dbReference type="SAM" id="Phobius"/>
    </source>
</evidence>
<evidence type="ECO:0000313" key="5">
    <source>
        <dbReference type="EMBL" id="KAB2931729.1"/>
    </source>
</evidence>
<feature type="repeat" description="TPR" evidence="3">
    <location>
        <begin position="440"/>
        <end position="473"/>
    </location>
</feature>
<evidence type="ECO:0000256" key="1">
    <source>
        <dbReference type="ARBA" id="ARBA00022737"/>
    </source>
</evidence>
<dbReference type="InterPro" id="IPR013105">
    <property type="entry name" value="TPR_2"/>
</dbReference>
<dbReference type="PANTHER" id="PTHR12558">
    <property type="entry name" value="CELL DIVISION CYCLE 16,23,27"/>
    <property type="match status" value="1"/>
</dbReference>
<sequence>MTGTPRSASFTVPWTISTRITGRSGKAKMAKNRLMFEPDGPETIRPAPEKENETIEYGDPVYLDGTARSVRSFRTLIISGVILILLLVIGAGAFYFWRSAPEGSPEGRISLDGARDRYYIPESDLTDALKKGRQQYLQLARDDARRTFQKILDESTSDKERSIAHIFLGVMALEEDRPGQAKHHFLSALKLDESSVGALINLAIVERKLGNREEAQRYAEQAKELAPNDPAVAMILANLLLESSDPEKAEEIYREGMSRSPDDTIMRYNLGLALIRQNKLDEAELEFNRLVEMFPSDPLAVRALAYLGQIAFLKNRPEQAVQYYRRAIGLAPDEARYHYNLGVVLLRMRDNQGALQAFDNALKAGGSDADVFQNLALAYERLNEPTLAAKALERALLINPQSVEGLFQLGDLYHRQKDLLRAAENYRKIVNITPGDTNTKEALIRLGRVYREMERYQDSADVLGRAVTLSPNEGQVLYELGLTYRMGNRFDDAVAVWRKALQNGVKLERADERTIRLALGDSYRAKGAYDLAINEYRQVEARNREAPVVEDDAELHLRLGALYRDLKDAGKASEYYRRVYEGASSSPAQRRDAAKDMASLYLKDADRASLDEAGSWAYKAARLDQSDAETQLLRAEILLRNESGVDREKAIEILMAVAHSRLPSGLEAKTYLLLGDAYYKNGEYRRAVEALETASEYDPGNSEILKKKRLAVSALRSEGR</sequence>
<dbReference type="PROSITE" id="PS50005">
    <property type="entry name" value="TPR"/>
    <property type="match status" value="9"/>
</dbReference>
<dbReference type="Pfam" id="PF13432">
    <property type="entry name" value="TPR_16"/>
    <property type="match status" value="2"/>
</dbReference>
<feature type="repeat" description="TPR" evidence="3">
    <location>
        <begin position="335"/>
        <end position="368"/>
    </location>
</feature>
<dbReference type="EMBL" id="WBUI01000012">
    <property type="protein sequence ID" value="KAB2931729.1"/>
    <property type="molecule type" value="Genomic_DNA"/>
</dbReference>
<dbReference type="Pfam" id="PF13424">
    <property type="entry name" value="TPR_12"/>
    <property type="match status" value="1"/>
</dbReference>
<keyword evidence="4" id="KW-0812">Transmembrane</keyword>
<gene>
    <name evidence="5" type="ORF">F9K24_12400</name>
</gene>
<feature type="repeat" description="TPR" evidence="3">
    <location>
        <begin position="553"/>
        <end position="586"/>
    </location>
</feature>
<feature type="transmembrane region" description="Helical" evidence="4">
    <location>
        <begin position="76"/>
        <end position="97"/>
    </location>
</feature>
<dbReference type="SUPFAM" id="SSF48452">
    <property type="entry name" value="TPR-like"/>
    <property type="match status" value="3"/>
</dbReference>
<comment type="caution">
    <text evidence="5">The sequence shown here is derived from an EMBL/GenBank/DDBJ whole genome shotgun (WGS) entry which is preliminary data.</text>
</comment>
<organism evidence="5 6">
    <name type="scientific">Leptonema illini</name>
    <dbReference type="NCBI Taxonomy" id="183"/>
    <lineage>
        <taxon>Bacteria</taxon>
        <taxon>Pseudomonadati</taxon>
        <taxon>Spirochaetota</taxon>
        <taxon>Spirochaetia</taxon>
        <taxon>Leptospirales</taxon>
        <taxon>Leptospiraceae</taxon>
        <taxon>Leptonema</taxon>
    </lineage>
</organism>
<dbReference type="Pfam" id="PF13181">
    <property type="entry name" value="TPR_8"/>
    <property type="match status" value="1"/>
</dbReference>
<feature type="repeat" description="TPR" evidence="3">
    <location>
        <begin position="403"/>
        <end position="436"/>
    </location>
</feature>
<dbReference type="PANTHER" id="PTHR12558:SF13">
    <property type="entry name" value="CELL DIVISION CYCLE PROTEIN 27 HOMOLOG"/>
    <property type="match status" value="1"/>
</dbReference>
<dbReference type="Gene3D" id="1.25.40.10">
    <property type="entry name" value="Tetratricopeptide repeat domain"/>
    <property type="match status" value="4"/>
</dbReference>
<dbReference type="PROSITE" id="PS50293">
    <property type="entry name" value="TPR_REGION"/>
    <property type="match status" value="1"/>
</dbReference>
<name>A0A833H0K3_9LEPT</name>
<keyword evidence="4" id="KW-0472">Membrane</keyword>
<keyword evidence="1" id="KW-0677">Repeat</keyword>
<dbReference type="Pfam" id="PF07719">
    <property type="entry name" value="TPR_2"/>
    <property type="match status" value="1"/>
</dbReference>
<proteinExistence type="predicted"/>
<feature type="repeat" description="TPR" evidence="3">
    <location>
        <begin position="264"/>
        <end position="297"/>
    </location>
</feature>
<evidence type="ECO:0000256" key="2">
    <source>
        <dbReference type="ARBA" id="ARBA00022803"/>
    </source>
</evidence>
<dbReference type="Pfam" id="PF14559">
    <property type="entry name" value="TPR_19"/>
    <property type="match status" value="1"/>
</dbReference>
<dbReference type="Pfam" id="PF13174">
    <property type="entry name" value="TPR_6"/>
    <property type="match status" value="1"/>
</dbReference>
<dbReference type="InterPro" id="IPR019734">
    <property type="entry name" value="TPR_rpt"/>
</dbReference>
<evidence type="ECO:0000313" key="6">
    <source>
        <dbReference type="Proteomes" id="UP000460298"/>
    </source>
</evidence>
<dbReference type="Proteomes" id="UP000460298">
    <property type="component" value="Unassembled WGS sequence"/>
</dbReference>
<feature type="repeat" description="TPR" evidence="3">
    <location>
        <begin position="369"/>
        <end position="402"/>
    </location>
</feature>
<feature type="repeat" description="TPR" evidence="3">
    <location>
        <begin position="196"/>
        <end position="229"/>
    </location>
</feature>
<reference evidence="5 6" key="1">
    <citation type="submission" date="2019-10" db="EMBL/GenBank/DDBJ databases">
        <title>Extracellular Electron Transfer in a Candidatus Methanoperedens spp. Enrichment Culture.</title>
        <authorList>
            <person name="Berger S."/>
            <person name="Rangel Shaw D."/>
            <person name="Berben T."/>
            <person name="In 'T Zandt M."/>
            <person name="Frank J."/>
            <person name="Reimann J."/>
            <person name="Jetten M.S.M."/>
            <person name="Welte C.U."/>
        </authorList>
    </citation>
    <scope>NUCLEOTIDE SEQUENCE [LARGE SCALE GENOMIC DNA]</scope>
    <source>
        <strain evidence="5">SB12</strain>
    </source>
</reference>